<dbReference type="RefSeq" id="WP_182305688.1">
    <property type="nucleotide sequence ID" value="NZ_CP059896.1"/>
</dbReference>
<dbReference type="Gene3D" id="3.40.50.300">
    <property type="entry name" value="P-loop containing nucleotide triphosphate hydrolases"/>
    <property type="match status" value="1"/>
</dbReference>
<reference evidence="4" key="1">
    <citation type="journal article" date="2019" name="Int. J. Syst. Evol. Microbiol.">
        <title>The Global Catalogue of Microorganisms (GCM) 10K type strain sequencing project: providing services to taxonomists for standard genome sequencing and annotation.</title>
        <authorList>
            <consortium name="The Broad Institute Genomics Platform"/>
            <consortium name="The Broad Institute Genome Sequencing Center for Infectious Disease"/>
            <person name="Wu L."/>
            <person name="Ma J."/>
        </authorList>
    </citation>
    <scope>NUCLEOTIDE SEQUENCE [LARGE SCALE GENOMIC DNA]</scope>
    <source>
        <strain evidence="4">KCTC 52231</strain>
    </source>
</reference>
<dbReference type="EMBL" id="JBHRTG010000007">
    <property type="protein sequence ID" value="MFC3163396.1"/>
    <property type="molecule type" value="Genomic_DNA"/>
</dbReference>
<name>A0ABV7I1H6_9HYPH</name>
<dbReference type="Gene3D" id="3.40.50.2300">
    <property type="match status" value="1"/>
</dbReference>
<evidence type="ECO:0000313" key="3">
    <source>
        <dbReference type="EMBL" id="MFC3163396.1"/>
    </source>
</evidence>
<dbReference type="SUPFAM" id="SSF52172">
    <property type="entry name" value="CheY-like"/>
    <property type="match status" value="1"/>
</dbReference>
<comment type="caution">
    <text evidence="3">The sequence shown here is derived from an EMBL/GenBank/DDBJ whole genome shotgun (WGS) entry which is preliminary data.</text>
</comment>
<keyword evidence="4" id="KW-1185">Reference proteome</keyword>
<keyword evidence="1" id="KW-0547">Nucleotide-binding</keyword>
<proteinExistence type="predicted"/>
<protein>
    <submittedName>
        <fullName evidence="3">CpaE family protein</fullName>
    </submittedName>
</protein>
<gene>
    <name evidence="3" type="ORF">ACFOHV_08905</name>
</gene>
<sequence length="433" mass="46893">MSAIEYDIETGSRGNHEAEPAVIAGDLEHLRPLPRISVHAFCIAESTRGVMEKCAQDRRMAKVSLRITSGNISAAAAMFATTPTPNLIILETDSPSATLLAELAPLAEVCDPTTRVIVIGRYNDIPLYRELMRNGISEYIVGPVSMAEIISSIAAIFVDPDAEPLGRTIAFIGAKGGVGSSTIAHNCAFGISSLFATETILADLDLPYGTANIDFDQDPAQGIAEAIFAPERLDEVFLDRLLTTCSQHLSLLAAPSLLDRAYDYSRDAFQPLQELLQRSAPVTVLDLPHVWSDWTRTVLSEADEVVITCAPDLANLRNAKNMFDALKKLRPNDKPPHFILNQVGMPKRPEIAPNDFFEPLEIDPIAIIPFDAQLFGNAANSGRMISETDAKSPTAETFSQIAHLVTGRVTVKKPKKAGLGKVLGLLGRKQVKA</sequence>
<dbReference type="PANTHER" id="PTHR43384">
    <property type="entry name" value="SEPTUM SITE-DETERMINING PROTEIN MIND HOMOLOG, CHLOROPLASTIC-RELATED"/>
    <property type="match status" value="1"/>
</dbReference>
<accession>A0ABV7I1H6</accession>
<evidence type="ECO:0000313" key="4">
    <source>
        <dbReference type="Proteomes" id="UP001595647"/>
    </source>
</evidence>
<dbReference type="Proteomes" id="UP001595647">
    <property type="component" value="Unassembled WGS sequence"/>
</dbReference>
<dbReference type="PANTHER" id="PTHR43384:SF6">
    <property type="entry name" value="SEPTUM SITE-DETERMINING PROTEIN MIND HOMOLOG, CHLOROPLASTIC"/>
    <property type="match status" value="1"/>
</dbReference>
<evidence type="ECO:0000256" key="1">
    <source>
        <dbReference type="ARBA" id="ARBA00022741"/>
    </source>
</evidence>
<organism evidence="3 4">
    <name type="scientific">Ciceribacter thiooxidans</name>
    <dbReference type="NCBI Taxonomy" id="1969821"/>
    <lineage>
        <taxon>Bacteria</taxon>
        <taxon>Pseudomonadati</taxon>
        <taxon>Pseudomonadota</taxon>
        <taxon>Alphaproteobacteria</taxon>
        <taxon>Hyphomicrobiales</taxon>
        <taxon>Rhizobiaceae</taxon>
        <taxon>Ciceribacter</taxon>
    </lineage>
</organism>
<keyword evidence="2" id="KW-0067">ATP-binding</keyword>
<dbReference type="SUPFAM" id="SSF52540">
    <property type="entry name" value="P-loop containing nucleoside triphosphate hydrolases"/>
    <property type="match status" value="1"/>
</dbReference>
<dbReference type="InterPro" id="IPR050625">
    <property type="entry name" value="ParA/MinD_ATPase"/>
</dbReference>
<dbReference type="InterPro" id="IPR011006">
    <property type="entry name" value="CheY-like_superfamily"/>
</dbReference>
<dbReference type="InterPro" id="IPR027417">
    <property type="entry name" value="P-loop_NTPase"/>
</dbReference>
<evidence type="ECO:0000256" key="2">
    <source>
        <dbReference type="ARBA" id="ARBA00022840"/>
    </source>
</evidence>